<feature type="transmembrane region" description="Helical" evidence="9">
    <location>
        <begin position="38"/>
        <end position="60"/>
    </location>
</feature>
<evidence type="ECO:0000256" key="1">
    <source>
        <dbReference type="ARBA" id="ARBA00001981"/>
    </source>
</evidence>
<comment type="similarity">
    <text evidence="3 9">Belongs to the inorganic phosphate transporter (PiT) (TC 2.A.20) family.</text>
</comment>
<evidence type="ECO:0000256" key="9">
    <source>
        <dbReference type="RuleBase" id="RU363058"/>
    </source>
</evidence>
<feature type="transmembrane region" description="Helical" evidence="9">
    <location>
        <begin position="81"/>
        <end position="100"/>
    </location>
</feature>
<keyword evidence="5 9" id="KW-0592">Phosphate transport</keyword>
<dbReference type="InterPro" id="IPR001204">
    <property type="entry name" value="Phos_transporter"/>
</dbReference>
<comment type="caution">
    <text evidence="10">The sequence shown here is derived from an EMBL/GenBank/DDBJ whole genome shotgun (WGS) entry which is preliminary data.</text>
</comment>
<keyword evidence="8 9" id="KW-0472">Membrane</keyword>
<dbReference type="AlphaFoldDB" id="A0AAV3TAL1"/>
<proteinExistence type="inferred from homology"/>
<dbReference type="GO" id="GO:0016020">
    <property type="term" value="C:membrane"/>
    <property type="evidence" value="ECO:0007669"/>
    <property type="project" value="UniProtKB-SubCell"/>
</dbReference>
<reference evidence="10 11" key="1">
    <citation type="journal article" date="2019" name="Int. J. Syst. Evol. Microbiol.">
        <title>The Global Catalogue of Microorganisms (GCM) 10K type strain sequencing project: providing services to taxonomists for standard genome sequencing and annotation.</title>
        <authorList>
            <consortium name="The Broad Institute Genomics Platform"/>
            <consortium name="The Broad Institute Genome Sequencing Center for Infectious Disease"/>
            <person name="Wu L."/>
            <person name="Ma J."/>
        </authorList>
    </citation>
    <scope>NUCLEOTIDE SEQUENCE [LARGE SCALE GENOMIC DNA]</scope>
    <source>
        <strain evidence="10 11">JCM 16328</strain>
    </source>
</reference>
<feature type="transmembrane region" description="Helical" evidence="9">
    <location>
        <begin position="247"/>
        <end position="268"/>
    </location>
</feature>
<dbReference type="Proteomes" id="UP001500420">
    <property type="component" value="Unassembled WGS sequence"/>
</dbReference>
<gene>
    <name evidence="10" type="ORF">GCM10009020_19720</name>
</gene>
<sequence length="437" mass="44297">MSGPAIVLPSQTRIDALRALVHPGIDVPLAPAQAGLELSFVVLVGIAVVASMVTAWTLGANSNSPPFAPAIGANAIPTMRAAFLIGVLAALGAVTQGGSISETVGAGLILGVDFTALAAAAGLLTAATFMGIGIYSGYPIPAAFATTGAMVGVGLSLGGDPAYATYRRIGTFWVMVPVMSGSVAYGTATLLRRDDVPDRVGVPLLAAIVGAILANVRIGVIPDPTAEQGTLARLAARWTWSGPQIAAGYDLGMALATVALGVGAFLWLRRRMERSVEQGIRTFLLVLGSVVAYSSGGSQVGLATGPLEFLFSEQLGLPGIVLLVMGGTGILAGAWMGAPRLLQATAREYAQLGVRRSIAALVPGFIIAQLAIALGIPISFNNIILSGVIGGGLSAGSAGVSRRKIGVTLLFWVLTLVSSMLLGFGLYRVLSAGLGVA</sequence>
<keyword evidence="6 9" id="KW-0812">Transmembrane</keyword>
<feature type="transmembrane region" description="Helical" evidence="9">
    <location>
        <begin position="106"/>
        <end position="126"/>
    </location>
</feature>
<feature type="transmembrane region" description="Helical" evidence="9">
    <location>
        <begin position="383"/>
        <end position="400"/>
    </location>
</feature>
<feature type="transmembrane region" description="Helical" evidence="9">
    <location>
        <begin position="407"/>
        <end position="427"/>
    </location>
</feature>
<dbReference type="GO" id="GO:0035435">
    <property type="term" value="P:phosphate ion transmembrane transport"/>
    <property type="evidence" value="ECO:0007669"/>
    <property type="project" value="TreeGrafter"/>
</dbReference>
<evidence type="ECO:0000256" key="7">
    <source>
        <dbReference type="ARBA" id="ARBA00022989"/>
    </source>
</evidence>
<dbReference type="PANTHER" id="PTHR11101">
    <property type="entry name" value="PHOSPHATE TRANSPORTER"/>
    <property type="match status" value="1"/>
</dbReference>
<evidence type="ECO:0000256" key="4">
    <source>
        <dbReference type="ARBA" id="ARBA00022448"/>
    </source>
</evidence>
<feature type="transmembrane region" description="Helical" evidence="9">
    <location>
        <begin position="316"/>
        <end position="337"/>
    </location>
</feature>
<feature type="transmembrane region" description="Helical" evidence="9">
    <location>
        <begin position="138"/>
        <end position="157"/>
    </location>
</feature>
<keyword evidence="7 9" id="KW-1133">Transmembrane helix</keyword>
<evidence type="ECO:0000256" key="5">
    <source>
        <dbReference type="ARBA" id="ARBA00022592"/>
    </source>
</evidence>
<comment type="subcellular location">
    <subcellularLocation>
        <location evidence="2 9">Membrane</location>
        <topology evidence="2 9">Multi-pass membrane protein</topology>
    </subcellularLocation>
</comment>
<feature type="transmembrane region" description="Helical" evidence="9">
    <location>
        <begin position="169"/>
        <end position="188"/>
    </location>
</feature>
<feature type="transmembrane region" description="Helical" evidence="9">
    <location>
        <begin position="280"/>
        <end position="296"/>
    </location>
</feature>
<organism evidence="10 11">
    <name type="scientific">Natronoarchaeum mannanilyticum</name>
    <dbReference type="NCBI Taxonomy" id="926360"/>
    <lineage>
        <taxon>Archaea</taxon>
        <taxon>Methanobacteriati</taxon>
        <taxon>Methanobacteriota</taxon>
        <taxon>Stenosarchaea group</taxon>
        <taxon>Halobacteria</taxon>
        <taxon>Halobacteriales</taxon>
        <taxon>Natronoarchaeaceae</taxon>
    </lineage>
</organism>
<keyword evidence="4 9" id="KW-0813">Transport</keyword>
<name>A0AAV3TAL1_9EURY</name>
<feature type="transmembrane region" description="Helical" evidence="9">
    <location>
        <begin position="200"/>
        <end position="221"/>
    </location>
</feature>
<evidence type="ECO:0000256" key="3">
    <source>
        <dbReference type="ARBA" id="ARBA00009916"/>
    </source>
</evidence>
<protein>
    <recommendedName>
        <fullName evidence="9">Phosphate transporter</fullName>
    </recommendedName>
</protein>
<evidence type="ECO:0000256" key="8">
    <source>
        <dbReference type="ARBA" id="ARBA00023136"/>
    </source>
</evidence>
<accession>A0AAV3TAL1</accession>
<keyword evidence="11" id="KW-1185">Reference proteome</keyword>
<comment type="function">
    <text evidence="1">Potential transporter for phosphate.</text>
</comment>
<evidence type="ECO:0000313" key="11">
    <source>
        <dbReference type="Proteomes" id="UP001500420"/>
    </source>
</evidence>
<evidence type="ECO:0000256" key="6">
    <source>
        <dbReference type="ARBA" id="ARBA00022692"/>
    </source>
</evidence>
<dbReference type="Pfam" id="PF01384">
    <property type="entry name" value="PHO4"/>
    <property type="match status" value="1"/>
</dbReference>
<dbReference type="GO" id="GO:0005315">
    <property type="term" value="F:phosphate transmembrane transporter activity"/>
    <property type="evidence" value="ECO:0007669"/>
    <property type="project" value="InterPro"/>
</dbReference>
<evidence type="ECO:0000256" key="2">
    <source>
        <dbReference type="ARBA" id="ARBA00004141"/>
    </source>
</evidence>
<dbReference type="EMBL" id="BAAADV010000003">
    <property type="protein sequence ID" value="GAA0672909.1"/>
    <property type="molecule type" value="Genomic_DNA"/>
</dbReference>
<dbReference type="PANTHER" id="PTHR11101:SF80">
    <property type="entry name" value="PHOSPHATE TRANSPORTER"/>
    <property type="match status" value="1"/>
</dbReference>
<feature type="transmembrane region" description="Helical" evidence="9">
    <location>
        <begin position="358"/>
        <end position="377"/>
    </location>
</feature>
<evidence type="ECO:0000313" key="10">
    <source>
        <dbReference type="EMBL" id="GAA0672909.1"/>
    </source>
</evidence>